<dbReference type="OrthoDB" id="3245306at2759"/>
<feature type="compositionally biased region" description="Polar residues" evidence="1">
    <location>
        <begin position="252"/>
        <end position="264"/>
    </location>
</feature>
<feature type="region of interest" description="Disordered" evidence="1">
    <location>
        <begin position="1"/>
        <end position="283"/>
    </location>
</feature>
<feature type="compositionally biased region" description="Pro residues" evidence="1">
    <location>
        <begin position="201"/>
        <end position="222"/>
    </location>
</feature>
<feature type="transmembrane region" description="Helical" evidence="2">
    <location>
        <begin position="865"/>
        <end position="886"/>
    </location>
</feature>
<dbReference type="Proteomes" id="UP000006352">
    <property type="component" value="Unassembled WGS sequence"/>
</dbReference>
<dbReference type="GeneID" id="24095383"/>
<evidence type="ECO:0000256" key="1">
    <source>
        <dbReference type="SAM" id="MobiDB-lite"/>
    </source>
</evidence>
<feature type="region of interest" description="Disordered" evidence="1">
    <location>
        <begin position="357"/>
        <end position="401"/>
    </location>
</feature>
<reference evidence="3 4" key="1">
    <citation type="journal article" date="2012" name="Appl. Environ. Microbiol.">
        <title>Short-read sequencing for genomic analysis of the brown rot fungus Fibroporia radiculosa.</title>
        <authorList>
            <person name="Tang J.D."/>
            <person name="Perkins A.D."/>
            <person name="Sonstegard T.S."/>
            <person name="Schroeder S.G."/>
            <person name="Burgess S.C."/>
            <person name="Diehl S.V."/>
        </authorList>
    </citation>
    <scope>NUCLEOTIDE SEQUENCE [LARGE SCALE GENOMIC DNA]</scope>
    <source>
        <strain evidence="3 4">TFFH 294</strain>
    </source>
</reference>
<evidence type="ECO:0000256" key="2">
    <source>
        <dbReference type="SAM" id="Phobius"/>
    </source>
</evidence>
<feature type="transmembrane region" description="Helical" evidence="2">
    <location>
        <begin position="906"/>
        <end position="925"/>
    </location>
</feature>
<feature type="transmembrane region" description="Helical" evidence="2">
    <location>
        <begin position="780"/>
        <end position="803"/>
    </location>
</feature>
<feature type="compositionally biased region" description="Polar residues" evidence="1">
    <location>
        <begin position="50"/>
        <end position="68"/>
    </location>
</feature>
<feature type="compositionally biased region" description="Polar residues" evidence="1">
    <location>
        <begin position="98"/>
        <end position="115"/>
    </location>
</feature>
<feature type="transmembrane region" description="Helical" evidence="2">
    <location>
        <begin position="809"/>
        <end position="833"/>
    </location>
</feature>
<keyword evidence="2" id="KW-0812">Transmembrane</keyword>
<feature type="region of interest" description="Disordered" evidence="1">
    <location>
        <begin position="300"/>
        <end position="342"/>
    </location>
</feature>
<dbReference type="RefSeq" id="XP_012179755.1">
    <property type="nucleotide sequence ID" value="XM_012324365.1"/>
</dbReference>
<feature type="compositionally biased region" description="Polar residues" evidence="1">
    <location>
        <begin position="302"/>
        <end position="321"/>
    </location>
</feature>
<proteinExistence type="predicted"/>
<dbReference type="InParanoid" id="J4HV19"/>
<accession>J4HV19</accession>
<protein>
    <submittedName>
        <fullName evidence="3">Uncharacterized protein</fullName>
    </submittedName>
</protein>
<gene>
    <name evidence="3" type="ORF">FIBRA_02505</name>
</gene>
<dbReference type="HOGENOM" id="CLU_012916_0_0_1"/>
<feature type="compositionally biased region" description="Pro residues" evidence="1">
    <location>
        <begin position="161"/>
        <end position="177"/>
    </location>
</feature>
<dbReference type="EMBL" id="HE796986">
    <property type="protein sequence ID" value="CCM00472.1"/>
    <property type="molecule type" value="Genomic_DNA"/>
</dbReference>
<dbReference type="AlphaFoldDB" id="J4HV19"/>
<keyword evidence="2" id="KW-1133">Transmembrane helix</keyword>
<evidence type="ECO:0000313" key="4">
    <source>
        <dbReference type="Proteomes" id="UP000006352"/>
    </source>
</evidence>
<feature type="transmembrane region" description="Helical" evidence="2">
    <location>
        <begin position="738"/>
        <end position="759"/>
    </location>
</feature>
<sequence>MSTPPGSQSDGLSTTPPEGRTSSPGRSLRSRMGTAVRRASTLNFPRPNALRSSSSKNSLKVDAQTSPPAESGVPSPVAESPAREAEATEAPMTHGPSPLSQTTVAPANPTTQSSPAPVPAAVLSGIQMTTSPEAQALPLQTPETQVLSLQRSSSPDSFSEPPAPAAPAPAPTSPPEAKPVVQSSAEGTVKSESAASVPNVPTAPAPPSAPATPPQEAPPPAISSPSQEALRGKTASRDDFAWNDENAIAPNWSKSPLQKASSESFGPPHDVIAEASYGSTEPIASRATDAEAFAWRRDLSVSPKQSSSTLGGRSSIQQPEAQQIPRGGRMSTRDSGSSLASSYGRVLISSTARNINISMDPNDADARRGRSPGRNYRISLDESYSDPFADPPGHAQSQMSRRALSPIQSVDISAPEQRAPMSFPLPPQNDVIASRTARGAPSGYSLDERSATIDQREIPRETDERLPLLARSANGGITENGKYAASEDISATVTIPFPVSQTLDEPAASHAIERSGWTEHVLPDSTFYYSHASMRVVTDIDLRNAKKLAVVTEHLKKLPEGLSAQAQGWELWLRETPKGKRGFKLTRSWINHKAHILSLDLPPTLDDDSLVDDTADDDRLDMEYRYWAFMEAHPAHTPLMTESRAEALKALSWSYTDCLLPVSQTQYSPPPFATRECQELMALLRSYDGSSGANAVETRVVARVLLRVAQWRQHYYRPNKPLPKDAILARKPARRTPFFRVVFDFLIACLCLGIPYLFLERSRPQRLDEESGIRTAGPMLMIGGCACLVAAIILSASVTFISLPGVDEISRLAGLLAVVFSAASMVTSVIALFRYKADMGRSVVYVGGEGLMLLSRKSVMMSLPLVFLAWAIAAFITGITFFSLHGATATHGGFASYSFEDHTHRMAFVTMGGMAAMLIFTALLARR</sequence>
<organism evidence="3 4">
    <name type="scientific">Fibroporia radiculosa</name>
    <dbReference type="NCBI Taxonomy" id="599839"/>
    <lineage>
        <taxon>Eukaryota</taxon>
        <taxon>Fungi</taxon>
        <taxon>Dikarya</taxon>
        <taxon>Basidiomycota</taxon>
        <taxon>Agaricomycotina</taxon>
        <taxon>Agaricomycetes</taxon>
        <taxon>Polyporales</taxon>
        <taxon>Fibroporiaceae</taxon>
        <taxon>Fibroporia</taxon>
    </lineage>
</organism>
<feature type="compositionally biased region" description="Polar residues" evidence="1">
    <location>
        <begin position="1"/>
        <end position="25"/>
    </location>
</feature>
<name>J4HV19_9APHY</name>
<evidence type="ECO:0000313" key="3">
    <source>
        <dbReference type="EMBL" id="CCM00472.1"/>
    </source>
</evidence>
<dbReference type="STRING" id="599839.J4HV19"/>
<keyword evidence="2" id="KW-0472">Membrane</keyword>
<feature type="compositionally biased region" description="Polar residues" evidence="1">
    <location>
        <begin position="141"/>
        <end position="151"/>
    </location>
</feature>
<keyword evidence="4" id="KW-1185">Reference proteome</keyword>